<evidence type="ECO:0000256" key="3">
    <source>
        <dbReference type="ARBA" id="ARBA00022946"/>
    </source>
</evidence>
<proteinExistence type="predicted"/>
<evidence type="ECO:0000256" key="6">
    <source>
        <dbReference type="ARBA" id="ARBA00041520"/>
    </source>
</evidence>
<dbReference type="RefSeq" id="WP_143156442.1">
    <property type="nucleotide sequence ID" value="NZ_FQVB01000018.1"/>
</dbReference>
<keyword evidence="14" id="KW-1185">Reference proteome</keyword>
<dbReference type="OrthoDB" id="9813296at2"/>
<reference evidence="14" key="1">
    <citation type="submission" date="2016-11" db="EMBL/GenBank/DDBJ databases">
        <authorList>
            <person name="Varghese N."/>
            <person name="Submissions S."/>
        </authorList>
    </citation>
    <scope>NUCLEOTIDE SEQUENCE [LARGE SCALE GENOMIC DNA]</scope>
    <source>
        <strain evidence="14">DSM 9756</strain>
    </source>
</reference>
<gene>
    <name evidence="13" type="ORF">SAMN02745206_02054</name>
</gene>
<evidence type="ECO:0000259" key="12">
    <source>
        <dbReference type="Pfam" id="PF00561"/>
    </source>
</evidence>
<keyword evidence="3" id="KW-0809">Transit peptide</keyword>
<dbReference type="Pfam" id="PF00561">
    <property type="entry name" value="Abhydrolase_1"/>
    <property type="match status" value="1"/>
</dbReference>
<dbReference type="Gene3D" id="3.40.50.1820">
    <property type="entry name" value="alpha/beta hydrolase"/>
    <property type="match status" value="1"/>
</dbReference>
<evidence type="ECO:0000256" key="11">
    <source>
        <dbReference type="ARBA" id="ARBA00047972"/>
    </source>
</evidence>
<dbReference type="GO" id="GO:0008474">
    <property type="term" value="F:palmitoyl-(protein) hydrolase activity"/>
    <property type="evidence" value="ECO:0007669"/>
    <property type="project" value="UniProtKB-EC"/>
</dbReference>
<dbReference type="EMBL" id="FQVB01000018">
    <property type="protein sequence ID" value="SHF47070.1"/>
    <property type="molecule type" value="Genomic_DNA"/>
</dbReference>
<comment type="catalytic activity">
    <reaction evidence="11">
        <text>mycophenolic acid O-acyl-beta-D-glucuronide + H2O = mycophenolate + D-glucuronate + H(+)</text>
        <dbReference type="Rhea" id="RHEA:34179"/>
        <dbReference type="ChEBI" id="CHEBI:15377"/>
        <dbReference type="ChEBI" id="CHEBI:15378"/>
        <dbReference type="ChEBI" id="CHEBI:58720"/>
        <dbReference type="ChEBI" id="CHEBI:62932"/>
        <dbReference type="ChEBI" id="CHEBI:66982"/>
        <dbReference type="EC" id="3.1.1.93"/>
    </reaction>
    <physiologicalReaction direction="left-to-right" evidence="11">
        <dbReference type="Rhea" id="RHEA:34180"/>
    </physiologicalReaction>
</comment>
<keyword evidence="2" id="KW-0378">Hydrolase</keyword>
<dbReference type="InterPro" id="IPR052382">
    <property type="entry name" value="ABHD10_acyl-thioesterase"/>
</dbReference>
<dbReference type="InterPro" id="IPR029058">
    <property type="entry name" value="AB_hydrolase_fold"/>
</dbReference>
<evidence type="ECO:0000256" key="8">
    <source>
        <dbReference type="ARBA" id="ARBA00042704"/>
    </source>
</evidence>
<dbReference type="InterPro" id="IPR000073">
    <property type="entry name" value="AB_hydrolase_1"/>
</dbReference>
<accession>A0A1M5BXH4</accession>
<organism evidence="13 14">
    <name type="scientific">Desulfacinum infernum DSM 9756</name>
    <dbReference type="NCBI Taxonomy" id="1121391"/>
    <lineage>
        <taxon>Bacteria</taxon>
        <taxon>Pseudomonadati</taxon>
        <taxon>Thermodesulfobacteriota</taxon>
        <taxon>Syntrophobacteria</taxon>
        <taxon>Syntrophobacterales</taxon>
        <taxon>Syntrophobacteraceae</taxon>
        <taxon>Desulfacinum</taxon>
    </lineage>
</organism>
<evidence type="ECO:0000313" key="13">
    <source>
        <dbReference type="EMBL" id="SHF47070.1"/>
    </source>
</evidence>
<evidence type="ECO:0000256" key="7">
    <source>
        <dbReference type="ARBA" id="ARBA00042645"/>
    </source>
</evidence>
<comment type="function">
    <text evidence="9">Acts as an acyl-protein thioesterase that hydrolyzes fatty acids from acylated residues in proteins. Regulates the mitochondrial S-depalmitoylation of the nucleophilic active site residue of peroxiredoxin-5/PRDX5, a key antioxidant protein, therefore modulating mitochondrial antioxidant ability. Also catalyzes the deglucuronidation of mycophenolic acid acyl-glucuronide, an active metabolite of the immunosuppressant drug mycophenolate.</text>
</comment>
<dbReference type="PANTHER" id="PTHR16138:SF7">
    <property type="entry name" value="PALMITOYL-PROTEIN THIOESTERASE ABHD10, MITOCHONDRIAL"/>
    <property type="match status" value="1"/>
</dbReference>
<comment type="catalytic activity">
    <reaction evidence="10">
        <text>S-hexadecanoyl-L-cysteinyl-[protein] + H2O = L-cysteinyl-[protein] + hexadecanoate + H(+)</text>
        <dbReference type="Rhea" id="RHEA:19233"/>
        <dbReference type="Rhea" id="RHEA-COMP:10131"/>
        <dbReference type="Rhea" id="RHEA-COMP:11032"/>
        <dbReference type="ChEBI" id="CHEBI:7896"/>
        <dbReference type="ChEBI" id="CHEBI:15377"/>
        <dbReference type="ChEBI" id="CHEBI:15378"/>
        <dbReference type="ChEBI" id="CHEBI:29950"/>
        <dbReference type="ChEBI" id="CHEBI:74151"/>
        <dbReference type="EC" id="3.1.2.22"/>
    </reaction>
    <physiologicalReaction direction="left-to-right" evidence="10">
        <dbReference type="Rhea" id="RHEA:19234"/>
    </physiologicalReaction>
</comment>
<dbReference type="EC" id="3.1.2.22" evidence="1"/>
<dbReference type="GO" id="GO:0004553">
    <property type="term" value="F:hydrolase activity, hydrolyzing O-glycosyl compounds"/>
    <property type="evidence" value="ECO:0007669"/>
    <property type="project" value="TreeGrafter"/>
</dbReference>
<evidence type="ECO:0000256" key="9">
    <source>
        <dbReference type="ARBA" id="ARBA00046047"/>
    </source>
</evidence>
<dbReference type="Proteomes" id="UP000184076">
    <property type="component" value="Unassembled WGS sequence"/>
</dbReference>
<protein>
    <recommendedName>
        <fullName evidence="5">Palmitoyl-protein thioesterase ABHD10, mitochondrial</fullName>
        <ecNumber evidence="4">3.1.1.93</ecNumber>
        <ecNumber evidence="1">3.1.2.22</ecNumber>
    </recommendedName>
    <alternativeName>
        <fullName evidence="7">Acyl-protein thioesterase ABHD10</fullName>
    </alternativeName>
    <alternativeName>
        <fullName evidence="8">Alpha/beta hydrolase domain-containing protein 10</fullName>
    </alternativeName>
    <alternativeName>
        <fullName evidence="6">Mycophenolic acid acyl-glucuronide esterase, mitochondrial</fullName>
    </alternativeName>
</protein>
<sequence length="257" mass="27851">MLTGSEPTTLWESLEIATPRGAIPAVLHHPRPSSLQGVPSRPVVVCCHGMLSSMQSSKFVGAADRLAENGLLALRFDFTGCGDNRSAPAESLLATRQSDLGEVLRWAEKLGCAGPVGLFGSSLGGFLSLLLASRFSERVRAVVTWAAPYDLTELFPGIPASRSSSPAWPLGLPLGEPTVVQESPDLTHVLVVHGMGDEIVPWSHAVNIYRKVGEPKRILLLEEGDHRFVDNTVRNRLLDVTVDWFRKWLLPQEAGCA</sequence>
<dbReference type="EC" id="3.1.1.93" evidence="4"/>
<dbReference type="STRING" id="1121391.SAMN02745206_02054"/>
<evidence type="ECO:0000256" key="5">
    <source>
        <dbReference type="ARBA" id="ARBA00039314"/>
    </source>
</evidence>
<dbReference type="SUPFAM" id="SSF53474">
    <property type="entry name" value="alpha/beta-Hydrolases"/>
    <property type="match status" value="1"/>
</dbReference>
<name>A0A1M5BXH4_9BACT</name>
<evidence type="ECO:0000256" key="1">
    <source>
        <dbReference type="ARBA" id="ARBA00012423"/>
    </source>
</evidence>
<evidence type="ECO:0000256" key="2">
    <source>
        <dbReference type="ARBA" id="ARBA00022801"/>
    </source>
</evidence>
<feature type="domain" description="AB hydrolase-1" evidence="12">
    <location>
        <begin position="42"/>
        <end position="156"/>
    </location>
</feature>
<evidence type="ECO:0000256" key="4">
    <source>
        <dbReference type="ARBA" id="ARBA00039132"/>
    </source>
</evidence>
<dbReference type="AlphaFoldDB" id="A0A1M5BXH4"/>
<dbReference type="PANTHER" id="PTHR16138">
    <property type="entry name" value="MYCOPHENOLIC ACID ACYL-GLUCURONIDE ESTERASE, MITOCHONDRIAL"/>
    <property type="match status" value="1"/>
</dbReference>
<evidence type="ECO:0000256" key="10">
    <source>
        <dbReference type="ARBA" id="ARBA00047409"/>
    </source>
</evidence>
<dbReference type="GO" id="GO:0102390">
    <property type="term" value="F:mycophenolic acid acyl-glucuronide esterase activity"/>
    <property type="evidence" value="ECO:0007669"/>
    <property type="project" value="UniProtKB-EC"/>
</dbReference>
<evidence type="ECO:0000313" key="14">
    <source>
        <dbReference type="Proteomes" id="UP000184076"/>
    </source>
</evidence>